<evidence type="ECO:0000256" key="1">
    <source>
        <dbReference type="SAM" id="Phobius"/>
    </source>
</evidence>
<sequence length="268" mass="31557">MFQSPEMDEKMMALLIPKRKDTNFWRVTVNVCLSFVFAFCCWFVMLGILNWGAVHIYDKSNRSQGSNVLHLSIMNERSNLLDCLKCLRTHMGEKTWQELLSMKNRTLLKESVPEMARRLQKSQQIMSELCLFSLFVCVFQKFVVLTDDQVNLISVINFCKHGIFFRVKGKQSRFNYVFPNAKRTLSKSENKQQGKNNLFNINKKVSFKTNGPLFKKFFIDLFQYQDIFISAGSKANVMFTQKEEKRKEKRESNLFQNRKDFNLKLGEI</sequence>
<evidence type="ECO:0000313" key="3">
    <source>
        <dbReference type="Proteomes" id="UP000023152"/>
    </source>
</evidence>
<gene>
    <name evidence="2" type="ORF">RFI_03653</name>
</gene>
<proteinExistence type="predicted"/>
<dbReference type="AlphaFoldDB" id="X6P5U1"/>
<dbReference type="Proteomes" id="UP000023152">
    <property type="component" value="Unassembled WGS sequence"/>
</dbReference>
<evidence type="ECO:0000313" key="2">
    <source>
        <dbReference type="EMBL" id="ETO33454.1"/>
    </source>
</evidence>
<name>X6P5U1_RETFI</name>
<accession>X6P5U1</accession>
<dbReference type="EMBL" id="ASPP01003382">
    <property type="protein sequence ID" value="ETO33454.1"/>
    <property type="molecule type" value="Genomic_DNA"/>
</dbReference>
<keyword evidence="3" id="KW-1185">Reference proteome</keyword>
<feature type="transmembrane region" description="Helical" evidence="1">
    <location>
        <begin position="27"/>
        <end position="53"/>
    </location>
</feature>
<protein>
    <submittedName>
        <fullName evidence="2">Uncharacterized protein</fullName>
    </submittedName>
</protein>
<comment type="caution">
    <text evidence="2">The sequence shown here is derived from an EMBL/GenBank/DDBJ whole genome shotgun (WGS) entry which is preliminary data.</text>
</comment>
<keyword evidence="1" id="KW-1133">Transmembrane helix</keyword>
<keyword evidence="1" id="KW-0472">Membrane</keyword>
<keyword evidence="1" id="KW-0812">Transmembrane</keyword>
<reference evidence="2 3" key="1">
    <citation type="journal article" date="2013" name="Curr. Biol.">
        <title>The Genome of the Foraminiferan Reticulomyxa filosa.</title>
        <authorList>
            <person name="Glockner G."/>
            <person name="Hulsmann N."/>
            <person name="Schleicher M."/>
            <person name="Noegel A.A."/>
            <person name="Eichinger L."/>
            <person name="Gallinger C."/>
            <person name="Pawlowski J."/>
            <person name="Sierra R."/>
            <person name="Euteneuer U."/>
            <person name="Pillet L."/>
            <person name="Moustafa A."/>
            <person name="Platzer M."/>
            <person name="Groth M."/>
            <person name="Szafranski K."/>
            <person name="Schliwa M."/>
        </authorList>
    </citation>
    <scope>NUCLEOTIDE SEQUENCE [LARGE SCALE GENOMIC DNA]</scope>
</reference>
<organism evidence="2 3">
    <name type="scientific">Reticulomyxa filosa</name>
    <dbReference type="NCBI Taxonomy" id="46433"/>
    <lineage>
        <taxon>Eukaryota</taxon>
        <taxon>Sar</taxon>
        <taxon>Rhizaria</taxon>
        <taxon>Retaria</taxon>
        <taxon>Foraminifera</taxon>
        <taxon>Monothalamids</taxon>
        <taxon>Reticulomyxidae</taxon>
        <taxon>Reticulomyxa</taxon>
    </lineage>
</organism>